<dbReference type="GO" id="GO:0008234">
    <property type="term" value="F:cysteine-type peptidase activity"/>
    <property type="evidence" value="ECO:0007669"/>
    <property type="project" value="InterPro"/>
</dbReference>
<comment type="similarity">
    <text evidence="1">Belongs to the peptidase C48 family.</text>
</comment>
<evidence type="ECO:0000256" key="3">
    <source>
        <dbReference type="ARBA" id="ARBA00022801"/>
    </source>
</evidence>
<keyword evidence="2 5" id="KW-0645">Protease</keyword>
<dbReference type="PROSITE" id="PS50600">
    <property type="entry name" value="ULP_PROTEASE"/>
    <property type="match status" value="1"/>
</dbReference>
<evidence type="ECO:0000313" key="6">
    <source>
        <dbReference type="Proteomes" id="UP000501690"/>
    </source>
</evidence>
<dbReference type="InterPro" id="IPR003653">
    <property type="entry name" value="Peptidase_C48_C"/>
</dbReference>
<dbReference type="EMBL" id="CP039354">
    <property type="protein sequence ID" value="QCE12387.1"/>
    <property type="molecule type" value="Genomic_DNA"/>
</dbReference>
<evidence type="ECO:0000256" key="1">
    <source>
        <dbReference type="ARBA" id="ARBA00005234"/>
    </source>
</evidence>
<reference evidence="5 6" key="1">
    <citation type="submission" date="2019-04" db="EMBL/GenBank/DDBJ databases">
        <title>An improved genome assembly and genetic linkage map for asparagus bean, Vigna unguiculata ssp. sesquipedialis.</title>
        <authorList>
            <person name="Xia Q."/>
            <person name="Zhang R."/>
            <person name="Dong Y."/>
        </authorList>
    </citation>
    <scope>NUCLEOTIDE SEQUENCE [LARGE SCALE GENOMIC DNA]</scope>
    <source>
        <tissue evidence="5">Leaf</tissue>
    </source>
</reference>
<dbReference type="AlphaFoldDB" id="A0A4D6NKH1"/>
<dbReference type="Proteomes" id="UP000501690">
    <property type="component" value="Linkage Group LG10"/>
</dbReference>
<gene>
    <name evidence="5" type="ORF">DEO72_LG10g3629</name>
</gene>
<feature type="domain" description="Ubiquitin-like protease family profile" evidence="4">
    <location>
        <begin position="1"/>
        <end position="130"/>
    </location>
</feature>
<dbReference type="Pfam" id="PF02902">
    <property type="entry name" value="Peptidase_C48"/>
    <property type="match status" value="1"/>
</dbReference>
<dbReference type="InterPro" id="IPR038765">
    <property type="entry name" value="Papain-like_cys_pep_sf"/>
</dbReference>
<evidence type="ECO:0000256" key="2">
    <source>
        <dbReference type="ARBA" id="ARBA00022670"/>
    </source>
</evidence>
<name>A0A4D6NKH1_VIGUN</name>
<accession>A0A4D6NKH1</accession>
<organism evidence="5 6">
    <name type="scientific">Vigna unguiculata</name>
    <name type="common">Cowpea</name>
    <dbReference type="NCBI Taxonomy" id="3917"/>
    <lineage>
        <taxon>Eukaryota</taxon>
        <taxon>Viridiplantae</taxon>
        <taxon>Streptophyta</taxon>
        <taxon>Embryophyta</taxon>
        <taxon>Tracheophyta</taxon>
        <taxon>Spermatophyta</taxon>
        <taxon>Magnoliopsida</taxon>
        <taxon>eudicotyledons</taxon>
        <taxon>Gunneridae</taxon>
        <taxon>Pentapetalae</taxon>
        <taxon>rosids</taxon>
        <taxon>fabids</taxon>
        <taxon>Fabales</taxon>
        <taxon>Fabaceae</taxon>
        <taxon>Papilionoideae</taxon>
        <taxon>50 kb inversion clade</taxon>
        <taxon>NPAAA clade</taxon>
        <taxon>indigoferoid/millettioid clade</taxon>
        <taxon>Phaseoleae</taxon>
        <taxon>Vigna</taxon>
    </lineage>
</organism>
<protein>
    <submittedName>
        <fullName evidence="5">Ulp1 protease family</fullName>
    </submittedName>
</protein>
<proteinExistence type="inferred from homology"/>
<keyword evidence="3" id="KW-0378">Hydrolase</keyword>
<evidence type="ECO:0000313" key="5">
    <source>
        <dbReference type="EMBL" id="QCE12387.1"/>
    </source>
</evidence>
<evidence type="ECO:0000259" key="4">
    <source>
        <dbReference type="PROSITE" id="PS50600"/>
    </source>
</evidence>
<dbReference type="Gene3D" id="3.40.395.10">
    <property type="entry name" value="Adenoviral Proteinase, Chain A"/>
    <property type="match status" value="1"/>
</dbReference>
<dbReference type="GO" id="GO:0006508">
    <property type="term" value="P:proteolysis"/>
    <property type="evidence" value="ECO:0007669"/>
    <property type="project" value="UniProtKB-KW"/>
</dbReference>
<sequence>MEELLFSSRSRERTSREWFGLLDAVGSPEIGGYRLAHCLATVLLSAEFLFAPIVHDDHWWCYCVNLKTMEFFVFDSLGHNRKNRTRIYNYIARNMELFLSMLLNCESDKKPSFNVQSVDTPIQPNGRCCN</sequence>
<dbReference type="SUPFAM" id="SSF54001">
    <property type="entry name" value="Cysteine proteinases"/>
    <property type="match status" value="1"/>
</dbReference>
<keyword evidence="6" id="KW-1185">Reference proteome</keyword>